<evidence type="ECO:0000256" key="1">
    <source>
        <dbReference type="SAM" id="MobiDB-lite"/>
    </source>
</evidence>
<dbReference type="RefSeq" id="WP_270023936.1">
    <property type="nucleotide sequence ID" value="NZ_JAPDDP010000006.1"/>
</dbReference>
<dbReference type="Gene3D" id="2.60.40.2700">
    <property type="match status" value="1"/>
</dbReference>
<comment type="caution">
    <text evidence="3">The sequence shown here is derived from an EMBL/GenBank/DDBJ whole genome shotgun (WGS) entry which is preliminary data.</text>
</comment>
<dbReference type="EMBL" id="JAPDDP010000006">
    <property type="protein sequence ID" value="MDA0179639.1"/>
    <property type="molecule type" value="Genomic_DNA"/>
</dbReference>
<protein>
    <recommendedName>
        <fullName evidence="5">Carboxypeptidase regulatory-like domain-containing protein</fullName>
    </recommendedName>
</protein>
<evidence type="ECO:0008006" key="5">
    <source>
        <dbReference type="Google" id="ProtNLM"/>
    </source>
</evidence>
<dbReference type="GO" id="GO:0005975">
    <property type="term" value="P:carbohydrate metabolic process"/>
    <property type="evidence" value="ECO:0007669"/>
    <property type="project" value="UniProtKB-ARBA"/>
</dbReference>
<dbReference type="Proteomes" id="UP001147653">
    <property type="component" value="Unassembled WGS sequence"/>
</dbReference>
<name>A0A9X3N4S6_9ACTN</name>
<gene>
    <name evidence="3" type="ORF">OJ997_04975</name>
</gene>
<reference evidence="3" key="1">
    <citation type="submission" date="2022-10" db="EMBL/GenBank/DDBJ databases">
        <title>The WGS of Solirubrobacter phytolaccae KCTC 29190.</title>
        <authorList>
            <person name="Jiang Z."/>
        </authorList>
    </citation>
    <scope>NUCLEOTIDE SEQUENCE</scope>
    <source>
        <strain evidence="3">KCTC 29190</strain>
    </source>
</reference>
<dbReference type="AlphaFoldDB" id="A0A9X3N4S6"/>
<feature type="signal peptide" evidence="2">
    <location>
        <begin position="1"/>
        <end position="18"/>
    </location>
</feature>
<proteinExistence type="predicted"/>
<keyword evidence="4" id="KW-1185">Reference proteome</keyword>
<organism evidence="3 4">
    <name type="scientific">Solirubrobacter phytolaccae</name>
    <dbReference type="NCBI Taxonomy" id="1404360"/>
    <lineage>
        <taxon>Bacteria</taxon>
        <taxon>Bacillati</taxon>
        <taxon>Actinomycetota</taxon>
        <taxon>Thermoleophilia</taxon>
        <taxon>Solirubrobacterales</taxon>
        <taxon>Solirubrobacteraceae</taxon>
        <taxon>Solirubrobacter</taxon>
    </lineage>
</organism>
<evidence type="ECO:0000313" key="4">
    <source>
        <dbReference type="Proteomes" id="UP001147653"/>
    </source>
</evidence>
<accession>A0A9X3N4S6</accession>
<dbReference type="InterPro" id="IPR013783">
    <property type="entry name" value="Ig-like_fold"/>
</dbReference>
<dbReference type="Gene3D" id="2.60.40.10">
    <property type="entry name" value="Immunoglobulins"/>
    <property type="match status" value="1"/>
</dbReference>
<evidence type="ECO:0000256" key="2">
    <source>
        <dbReference type="SAM" id="SignalP"/>
    </source>
</evidence>
<keyword evidence="2" id="KW-0732">Signal</keyword>
<feature type="region of interest" description="Disordered" evidence="1">
    <location>
        <begin position="382"/>
        <end position="416"/>
    </location>
</feature>
<feature type="chain" id="PRO_5040754182" description="Carboxypeptidase regulatory-like domain-containing protein" evidence="2">
    <location>
        <begin position="19"/>
        <end position="627"/>
    </location>
</feature>
<evidence type="ECO:0000313" key="3">
    <source>
        <dbReference type="EMBL" id="MDA0179639.1"/>
    </source>
</evidence>
<sequence length="627" mass="66245">MACIALVGALGGASSAHAGTYTVRAVSPGVPTSHGWIGDVQSLGSNFVSAWSTGGLVGQFSLPRTNFAPGEQMVWGFQSDRDNIVGWSFTETVSGIAGGDWNTLASSGHGPWLVADVPSFNHGAHNYGFNLPGARMVTMALMCGGPRSCLGSNAEIRLANVDVALSDPESPKASAVGPLVNGIAPLKGTTDLTVNATDENAGVYRAQVWVDNVARSSTILDANGGYCSPVSGTTHVFIVQRPCKVAAGGSVTLDTTKLSDGEHQISVVVEDAAGNASTVFGPAPRVIDNVPPPVNTERPSIIGTRSVGGSLSATSGVWTGSGLKFEYQWQRFEANTWRSIAGAVRPDYTVTAEDGGKSLRVLVRASNGDGTTEAEAPSVAIPEPKGTVLPEGTGTGVPVQEPAETPVTRTQNGAGPVATATLDAKFTDTRRPTTTMGWGAKRRVIGTLLGRDGAPIVGAKVDVAVTSQLMDATAAALGEVVTDVHGRFAYELVGGISRTVRFAYRPILEERTHTQRTEVTARVIPKVTLTADRRKLRNRQAVTLRGRVEGAPAGSGKVVELRAYDGGRWRTFATTRLRGERGTFFYRYRFTRTTWPTNYRFRAVVRAEAGWPFVTGQTNAVKVHVRP</sequence>